<comment type="caution">
    <text evidence="2">The sequence shown here is derived from an EMBL/GenBank/DDBJ whole genome shotgun (WGS) entry which is preliminary data.</text>
</comment>
<feature type="domain" description="DUF2110" evidence="1">
    <location>
        <begin position="116"/>
        <end position="178"/>
    </location>
</feature>
<organism evidence="2">
    <name type="scientific">marine sediment metagenome</name>
    <dbReference type="NCBI Taxonomy" id="412755"/>
    <lineage>
        <taxon>unclassified sequences</taxon>
        <taxon>metagenomes</taxon>
        <taxon>ecological metagenomes</taxon>
    </lineage>
</organism>
<dbReference type="AlphaFoldDB" id="X0ZL98"/>
<dbReference type="EMBL" id="BARS01051821">
    <property type="protein sequence ID" value="GAG49026.1"/>
    <property type="molecule type" value="Genomic_DNA"/>
</dbReference>
<dbReference type="Pfam" id="PF24873">
    <property type="entry name" value="DUF2110_C"/>
    <property type="match status" value="1"/>
</dbReference>
<protein>
    <recommendedName>
        <fullName evidence="1">DUF2110 domain-containing protein</fullName>
    </recommendedName>
</protein>
<proteinExistence type="predicted"/>
<name>X0ZL98_9ZZZZ</name>
<reference evidence="2" key="1">
    <citation type="journal article" date="2014" name="Front. Microbiol.">
        <title>High frequency of phylogenetically diverse reductive dehalogenase-homologous genes in deep subseafloor sedimentary metagenomes.</title>
        <authorList>
            <person name="Kawai M."/>
            <person name="Futagami T."/>
            <person name="Toyoda A."/>
            <person name="Takaki Y."/>
            <person name="Nishi S."/>
            <person name="Hori S."/>
            <person name="Arai W."/>
            <person name="Tsubouchi T."/>
            <person name="Morono Y."/>
            <person name="Uchiyama I."/>
            <person name="Ito T."/>
            <person name="Fujiyama A."/>
            <person name="Inagaki F."/>
            <person name="Takami H."/>
        </authorList>
    </citation>
    <scope>NUCLEOTIDE SEQUENCE</scope>
    <source>
        <strain evidence="2">Expedition CK06-06</strain>
    </source>
</reference>
<evidence type="ECO:0000259" key="1">
    <source>
        <dbReference type="Pfam" id="PF24873"/>
    </source>
</evidence>
<accession>X0ZL98</accession>
<sequence>QEVGLAPASLDDLQKFSVMQGKVVFSSKSKDELYVDLGVVSSETFNAVLSEKRLRAQLADGGELSLQSLVELFCLYDNVPLEVKIIEGVGENKNVEATLSEAQFSLFRDWVRSRFDRLVILGSLFSDVERAVKLSRHSRDVIKIESLGVLEQVVLCKLGTDAVGLIPTLGRYLKSAVLVPFSPKKIIKAVGSQSFDW</sequence>
<gene>
    <name evidence="2" type="ORF">S01H1_77131</name>
</gene>
<dbReference type="InterPro" id="IPR056757">
    <property type="entry name" value="DUF2110_C"/>
</dbReference>
<evidence type="ECO:0000313" key="2">
    <source>
        <dbReference type="EMBL" id="GAG49026.1"/>
    </source>
</evidence>
<feature type="non-terminal residue" evidence="2">
    <location>
        <position position="1"/>
    </location>
</feature>